<proteinExistence type="predicted"/>
<name>A0ABZ2NUS5_9BRAD</name>
<dbReference type="InterPro" id="IPR011008">
    <property type="entry name" value="Dimeric_a/b-barrel"/>
</dbReference>
<dbReference type="Pfam" id="PF07045">
    <property type="entry name" value="DUF1330"/>
    <property type="match status" value="1"/>
</dbReference>
<gene>
    <name evidence="2" type="ORF">WDK88_33745</name>
</gene>
<feature type="domain" description="DUF1330" evidence="1">
    <location>
        <begin position="32"/>
        <end position="130"/>
    </location>
</feature>
<dbReference type="PANTHER" id="PTHR41521">
    <property type="match status" value="1"/>
</dbReference>
<reference evidence="2" key="2">
    <citation type="submission" date="2024-03" db="EMBL/GenBank/DDBJ databases">
        <authorList>
            <person name="Bromfield E.S.P."/>
            <person name="Cloutier S."/>
        </authorList>
    </citation>
    <scope>NUCLEOTIDE SEQUENCE</scope>
    <source>
        <strain evidence="2">5S5</strain>
    </source>
</reference>
<dbReference type="InterPro" id="IPR010753">
    <property type="entry name" value="DUF1330"/>
</dbReference>
<protein>
    <submittedName>
        <fullName evidence="2">DUF1330 domain-containing protein</fullName>
    </submittedName>
</protein>
<organism evidence="2 3">
    <name type="scientific">Bradyrhizobium septentrionale</name>
    <dbReference type="NCBI Taxonomy" id="1404411"/>
    <lineage>
        <taxon>Bacteria</taxon>
        <taxon>Pseudomonadati</taxon>
        <taxon>Pseudomonadota</taxon>
        <taxon>Alphaproteobacteria</taxon>
        <taxon>Hyphomicrobiales</taxon>
        <taxon>Nitrobacteraceae</taxon>
        <taxon>Bradyrhizobium</taxon>
    </lineage>
</organism>
<dbReference type="Gene3D" id="3.30.70.100">
    <property type="match status" value="1"/>
</dbReference>
<evidence type="ECO:0000259" key="1">
    <source>
        <dbReference type="Pfam" id="PF07045"/>
    </source>
</evidence>
<dbReference type="EMBL" id="CP147711">
    <property type="protein sequence ID" value="WXC78318.1"/>
    <property type="molecule type" value="Genomic_DNA"/>
</dbReference>
<dbReference type="PANTHER" id="PTHR41521:SF4">
    <property type="entry name" value="BLR0684 PROTEIN"/>
    <property type="match status" value="1"/>
</dbReference>
<evidence type="ECO:0000313" key="2">
    <source>
        <dbReference type="EMBL" id="WXC78318.1"/>
    </source>
</evidence>
<sequence>MNARSKIGLVMLTCATLGALGREALHGEPGPPAYLIGQIDVINPDGYAKEYLPKAREIIKAHGGKLVAAAGAAATGSQVVAVDGEPPKRVVIYMYPSMAALRAWRNDPAYVQVRAVGEKYATYHTFAVEGSVAN</sequence>
<keyword evidence="3" id="KW-1185">Reference proteome</keyword>
<reference evidence="2" key="1">
    <citation type="journal article" date="2021" name="Int. J. Syst. Evol. Microbiol.">
        <title>Bradyrhizobium septentrionale sp. nov. (sv. septentrionale) and Bradyrhizobium quebecense sp. nov. (sv. septentrionale) associated with legumes native to Canada possess rearranged symbiosis genes and numerous insertion sequences.</title>
        <authorList>
            <person name="Bromfield E.S.P."/>
            <person name="Cloutier S."/>
        </authorList>
    </citation>
    <scope>NUCLEOTIDE SEQUENCE</scope>
    <source>
        <strain evidence="2">5S5</strain>
    </source>
</reference>
<accession>A0ABZ2NUS5</accession>
<dbReference type="Proteomes" id="UP001432046">
    <property type="component" value="Chromosome"/>
</dbReference>
<dbReference type="RefSeq" id="WP_210292685.1">
    <property type="nucleotide sequence ID" value="NZ_CP088285.1"/>
</dbReference>
<dbReference type="SUPFAM" id="SSF54909">
    <property type="entry name" value="Dimeric alpha+beta barrel"/>
    <property type="match status" value="1"/>
</dbReference>
<evidence type="ECO:0000313" key="3">
    <source>
        <dbReference type="Proteomes" id="UP001432046"/>
    </source>
</evidence>